<evidence type="ECO:0008006" key="3">
    <source>
        <dbReference type="Google" id="ProtNLM"/>
    </source>
</evidence>
<reference evidence="2" key="1">
    <citation type="submission" date="2016-10" db="EMBL/GenBank/DDBJ databases">
        <authorList>
            <person name="Varghese N."/>
            <person name="Submissions S."/>
        </authorList>
    </citation>
    <scope>NUCLEOTIDE SEQUENCE [LARGE SCALE GENOMIC DNA]</scope>
    <source>
        <strain evidence="2">DSM 44675</strain>
    </source>
</reference>
<dbReference type="Proteomes" id="UP000198677">
    <property type="component" value="Unassembled WGS sequence"/>
</dbReference>
<sequence>MSFELCEDASTADWLVEQGLPWYRLAGRGPVGYPSYARVRFIPDPGFPGQKMSDVDFDQHALSEKEQIGVALEVLSRYTTTPDECYFCMWDGWSTITIDSAPNFAIPNRDYWLFRGTLADYADWNSTDPARWPYGGSPDPAFIWPADLAWCITNDVDPHFATIGASADAINRIVAGERIDAVLDDPAREPPYWE</sequence>
<proteinExistence type="predicted"/>
<organism evidence="1 2">
    <name type="scientific">Rhodococcus maanshanensis</name>
    <dbReference type="NCBI Taxonomy" id="183556"/>
    <lineage>
        <taxon>Bacteria</taxon>
        <taxon>Bacillati</taxon>
        <taxon>Actinomycetota</taxon>
        <taxon>Actinomycetes</taxon>
        <taxon>Mycobacteriales</taxon>
        <taxon>Nocardiaceae</taxon>
        <taxon>Rhodococcus</taxon>
    </lineage>
</organism>
<evidence type="ECO:0000313" key="2">
    <source>
        <dbReference type="Proteomes" id="UP000198677"/>
    </source>
</evidence>
<dbReference type="RefSeq" id="WP_072751927.1">
    <property type="nucleotide sequence ID" value="NZ_FOAW01000034.1"/>
</dbReference>
<protein>
    <recommendedName>
        <fullName evidence="3">DUF2716 domain-containing protein</fullName>
    </recommendedName>
</protein>
<dbReference type="AlphaFoldDB" id="A0A1H7XR34"/>
<accession>A0A1H7XR34</accession>
<dbReference type="EMBL" id="FOAW01000034">
    <property type="protein sequence ID" value="SEM36115.1"/>
    <property type="molecule type" value="Genomic_DNA"/>
</dbReference>
<keyword evidence="2" id="KW-1185">Reference proteome</keyword>
<evidence type="ECO:0000313" key="1">
    <source>
        <dbReference type="EMBL" id="SEM36115.1"/>
    </source>
</evidence>
<dbReference type="OrthoDB" id="2426596at2"/>
<gene>
    <name evidence="1" type="ORF">SAMN05444583_1345</name>
</gene>
<name>A0A1H7XR34_9NOCA</name>